<organism evidence="2">
    <name type="scientific">Timema douglasi</name>
    <name type="common">Walking stick</name>
    <dbReference type="NCBI Taxonomy" id="61478"/>
    <lineage>
        <taxon>Eukaryota</taxon>
        <taxon>Metazoa</taxon>
        <taxon>Ecdysozoa</taxon>
        <taxon>Arthropoda</taxon>
        <taxon>Hexapoda</taxon>
        <taxon>Insecta</taxon>
        <taxon>Pterygota</taxon>
        <taxon>Neoptera</taxon>
        <taxon>Polyneoptera</taxon>
        <taxon>Phasmatodea</taxon>
        <taxon>Timematodea</taxon>
        <taxon>Timematoidea</taxon>
        <taxon>Timematidae</taxon>
        <taxon>Timema</taxon>
    </lineage>
</organism>
<dbReference type="EMBL" id="OA564694">
    <property type="protein sequence ID" value="CAD7195269.1"/>
    <property type="molecule type" value="Genomic_DNA"/>
</dbReference>
<evidence type="ECO:0000256" key="1">
    <source>
        <dbReference type="SAM" id="Phobius"/>
    </source>
</evidence>
<feature type="transmembrane region" description="Helical" evidence="1">
    <location>
        <begin position="59"/>
        <end position="79"/>
    </location>
</feature>
<keyword evidence="1" id="KW-0472">Membrane</keyword>
<evidence type="ECO:0000313" key="2">
    <source>
        <dbReference type="EMBL" id="CAD7195269.1"/>
    </source>
</evidence>
<protein>
    <submittedName>
        <fullName evidence="2">Uncharacterized protein</fullName>
    </submittedName>
</protein>
<sequence>MGYKIDWIFPTLRQTSSLWNLASSITFAAVGIVSKIIVVSHLNGLKDALQDIRNTEIDVILYEALDICAAISLEIGCFFKEKRAKKRKRLIWKEIEDTVLTGKQRYPQFKVSIESQEDKMVIGST</sequence>
<accession>A0A7R8VEJ9</accession>
<feature type="transmembrane region" description="Helical" evidence="1">
    <location>
        <begin position="21"/>
        <end position="39"/>
    </location>
</feature>
<reference evidence="2" key="1">
    <citation type="submission" date="2020-11" db="EMBL/GenBank/DDBJ databases">
        <authorList>
            <person name="Tran Van P."/>
        </authorList>
    </citation>
    <scope>NUCLEOTIDE SEQUENCE</scope>
</reference>
<dbReference type="AlphaFoldDB" id="A0A7R8VEJ9"/>
<name>A0A7R8VEJ9_TIMDO</name>
<proteinExistence type="predicted"/>
<keyword evidence="1" id="KW-1133">Transmembrane helix</keyword>
<keyword evidence="1" id="KW-0812">Transmembrane</keyword>
<gene>
    <name evidence="2" type="ORF">TDIB3V08_LOCUS1665</name>
</gene>